<gene>
    <name evidence="1" type="ORF">ADM90_03910</name>
</gene>
<dbReference type="PATRIC" id="fig|33935.3.peg.196"/>
<dbReference type="RefSeq" id="WP_053993744.1">
    <property type="nucleotide sequence ID" value="NZ_CP065643.1"/>
</dbReference>
<evidence type="ECO:0000313" key="2">
    <source>
        <dbReference type="Proteomes" id="UP000037977"/>
    </source>
</evidence>
<sequence length="159" mass="18773">MTKRRWKLVIVACILLIGVFTMQHREKNKEEAISLILDHATEIDAIELWQGEQSLFLATKDDVHDFMEKYPLSYVRDLSKKERTIFEEQPAYRIVYKIKDKPLYEVDILKVAISTELDEELQQIIFSVGDAQYLIYWAKEKKALEQSTNTQQLLEQYGK</sequence>
<evidence type="ECO:0000313" key="1">
    <source>
        <dbReference type="EMBL" id="KOY82493.1"/>
    </source>
</evidence>
<proteinExistence type="predicted"/>
<dbReference type="EMBL" id="LGCI01000005">
    <property type="protein sequence ID" value="KOY82493.1"/>
    <property type="molecule type" value="Genomic_DNA"/>
</dbReference>
<accession>A0A0M9DKJ4</accession>
<reference evidence="1 2" key="1">
    <citation type="submission" date="2015-07" db="EMBL/GenBank/DDBJ databases">
        <title>Genome sequencing project for genomic taxonomy and phylogenomics of Bacillus-like bacteria.</title>
        <authorList>
            <person name="Liu B."/>
            <person name="Wang J."/>
            <person name="Zhu Y."/>
            <person name="Liu G."/>
            <person name="Chen Q."/>
            <person name="Chen Z."/>
            <person name="Che J."/>
            <person name="Ge C."/>
            <person name="Shi H."/>
            <person name="Pan Z."/>
            <person name="Liu X."/>
        </authorList>
    </citation>
    <scope>NUCLEOTIDE SEQUENCE [LARGE SCALE GENOMIC DNA]</scope>
    <source>
        <strain evidence="1 2">DSM 54</strain>
    </source>
</reference>
<organism evidence="1 2">
    <name type="scientific">Lysinibacillus macroides</name>
    <dbReference type="NCBI Taxonomy" id="33935"/>
    <lineage>
        <taxon>Bacteria</taxon>
        <taxon>Bacillati</taxon>
        <taxon>Bacillota</taxon>
        <taxon>Bacilli</taxon>
        <taxon>Bacillales</taxon>
        <taxon>Bacillaceae</taxon>
        <taxon>Lysinibacillus</taxon>
    </lineage>
</organism>
<dbReference type="STRING" id="33935.ADM90_03910"/>
<dbReference type="OrthoDB" id="2456494at2"/>
<dbReference type="AlphaFoldDB" id="A0A0M9DKJ4"/>
<protein>
    <submittedName>
        <fullName evidence="1">Uncharacterized protein</fullName>
    </submittedName>
</protein>
<name>A0A0M9DKJ4_9BACI</name>
<dbReference type="Proteomes" id="UP000037977">
    <property type="component" value="Unassembled WGS sequence"/>
</dbReference>
<comment type="caution">
    <text evidence="1">The sequence shown here is derived from an EMBL/GenBank/DDBJ whole genome shotgun (WGS) entry which is preliminary data.</text>
</comment>
<keyword evidence="2" id="KW-1185">Reference proteome</keyword>